<dbReference type="InterPro" id="IPR048342">
    <property type="entry name" value="DUF1285_C"/>
</dbReference>
<gene>
    <name evidence="3" type="ORF">I9W95_10965</name>
</gene>
<name>A0ABS7ZQZ1_9GAMM</name>
<sequence>MSLSELLSQAGLDKEVKIPPVEKWNPELSGDMDMIVRKDGTWWHEGGQIKRQELVRLFASILKREGDDHFLVTPVEKWRIRIEDRPLLVAMVEFEPDGIRVLTNGGDSFVVGNDHPLIVSELDGVEVPEVLVRANLWARFSRNAFYQLSDWAVEEAGRIGVVSGGRFFALESE</sequence>
<comment type="caution">
    <text evidence="3">The sequence shown here is derived from an EMBL/GenBank/DDBJ whole genome shotgun (WGS) entry which is preliminary data.</text>
</comment>
<dbReference type="Gene3D" id="3.10.540.10">
    <property type="entry name" value="duf1285 like domain"/>
    <property type="match status" value="1"/>
</dbReference>
<dbReference type="InterPro" id="IPR010707">
    <property type="entry name" value="DUF1285"/>
</dbReference>
<protein>
    <submittedName>
        <fullName evidence="3">DUF1285 domain-containing protein</fullName>
    </submittedName>
</protein>
<dbReference type="PIRSF" id="PIRSF029557">
    <property type="entry name" value="UCP029557"/>
    <property type="match status" value="1"/>
</dbReference>
<organism evidence="3 4">
    <name type="scientific">Thalassolituus marinus</name>
    <dbReference type="NCBI Taxonomy" id="671053"/>
    <lineage>
        <taxon>Bacteria</taxon>
        <taxon>Pseudomonadati</taxon>
        <taxon>Pseudomonadota</taxon>
        <taxon>Gammaproteobacteria</taxon>
        <taxon>Oceanospirillales</taxon>
        <taxon>Oceanospirillaceae</taxon>
        <taxon>Thalassolituus</taxon>
    </lineage>
</organism>
<dbReference type="Pfam" id="PF06938">
    <property type="entry name" value="DUF1285_N"/>
    <property type="match status" value="1"/>
</dbReference>
<dbReference type="Pfam" id="PF21028">
    <property type="entry name" value="DUF1285_C"/>
    <property type="match status" value="1"/>
</dbReference>
<proteinExistence type="predicted"/>
<dbReference type="Gene3D" id="2.30.270.10">
    <property type="entry name" value="duf1285 protein"/>
    <property type="match status" value="1"/>
</dbReference>
<accession>A0ABS7ZQZ1</accession>
<dbReference type="InterPro" id="IPR023361">
    <property type="entry name" value="DUF1285_beta_roll_sf"/>
</dbReference>
<dbReference type="EMBL" id="JAEDAH010000055">
    <property type="protein sequence ID" value="MCA6064129.1"/>
    <property type="molecule type" value="Genomic_DNA"/>
</dbReference>
<evidence type="ECO:0000313" key="3">
    <source>
        <dbReference type="EMBL" id="MCA6064129.1"/>
    </source>
</evidence>
<evidence type="ECO:0000313" key="4">
    <source>
        <dbReference type="Proteomes" id="UP000714380"/>
    </source>
</evidence>
<dbReference type="InterPro" id="IPR048341">
    <property type="entry name" value="DUF1285_N"/>
</dbReference>
<feature type="domain" description="DUF1285" evidence="2">
    <location>
        <begin position="97"/>
        <end position="170"/>
    </location>
</feature>
<reference evidence="3 4" key="1">
    <citation type="submission" date="2020-12" db="EMBL/GenBank/DDBJ databases">
        <title>Novel Thalassolituus-related marine hydrocarbonoclastic bacteria mediated algae-derived hydrocarbons mineralization in twilight zone of the northern South China Sea.</title>
        <authorList>
            <person name="Dong C."/>
        </authorList>
    </citation>
    <scope>NUCLEOTIDE SEQUENCE [LARGE SCALE GENOMIC DNA]</scope>
    <source>
        <strain evidence="3 4">IMCC1826</strain>
    </source>
</reference>
<keyword evidence="4" id="KW-1185">Reference proteome</keyword>
<evidence type="ECO:0000259" key="2">
    <source>
        <dbReference type="Pfam" id="PF21028"/>
    </source>
</evidence>
<evidence type="ECO:0000259" key="1">
    <source>
        <dbReference type="Pfam" id="PF06938"/>
    </source>
</evidence>
<feature type="domain" description="DUF1285" evidence="1">
    <location>
        <begin position="19"/>
        <end position="84"/>
    </location>
</feature>
<dbReference type="RefSeq" id="WP_225674803.1">
    <property type="nucleotide sequence ID" value="NZ_JAEDAH010000055.1"/>
</dbReference>
<dbReference type="Proteomes" id="UP000714380">
    <property type="component" value="Unassembled WGS sequence"/>
</dbReference>